<accession>A0A1H8NTH3</accession>
<reference evidence="6 7" key="1">
    <citation type="submission" date="2016-10" db="EMBL/GenBank/DDBJ databases">
        <authorList>
            <person name="de Groot N.N."/>
        </authorList>
    </citation>
    <scope>NUCLEOTIDE SEQUENCE [LARGE SCALE GENOMIC DNA]</scope>
    <source>
        <strain evidence="6 7">CGMCC 1.10434</strain>
    </source>
</reference>
<dbReference type="Proteomes" id="UP000199300">
    <property type="component" value="Unassembled WGS sequence"/>
</dbReference>
<gene>
    <name evidence="5" type="primary">rsfS</name>
    <name evidence="6" type="ORF">SAMN04488134_10697</name>
</gene>
<dbReference type="HAMAP" id="MF_01477">
    <property type="entry name" value="Iojap_RsfS"/>
    <property type="match status" value="1"/>
</dbReference>
<dbReference type="GO" id="GO:0005737">
    <property type="term" value="C:cytoplasm"/>
    <property type="evidence" value="ECO:0007669"/>
    <property type="project" value="UniProtKB-SubCell"/>
</dbReference>
<organism evidence="6 7">
    <name type="scientific">Amphibacillus marinus</name>
    <dbReference type="NCBI Taxonomy" id="872970"/>
    <lineage>
        <taxon>Bacteria</taxon>
        <taxon>Bacillati</taxon>
        <taxon>Bacillota</taxon>
        <taxon>Bacilli</taxon>
        <taxon>Bacillales</taxon>
        <taxon>Bacillaceae</taxon>
        <taxon>Amphibacillus</taxon>
    </lineage>
</organism>
<comment type="similarity">
    <text evidence="1 5">Belongs to the Iojap/RsfS family.</text>
</comment>
<keyword evidence="7" id="KW-1185">Reference proteome</keyword>
<dbReference type="SUPFAM" id="SSF81301">
    <property type="entry name" value="Nucleotidyltransferase"/>
    <property type="match status" value="1"/>
</dbReference>
<comment type="subcellular location">
    <subcellularLocation>
        <location evidence="5">Cytoplasm</location>
    </subcellularLocation>
</comment>
<evidence type="ECO:0000256" key="4">
    <source>
        <dbReference type="ARBA" id="ARBA00022845"/>
    </source>
</evidence>
<dbReference type="GO" id="GO:0017148">
    <property type="term" value="P:negative regulation of translation"/>
    <property type="evidence" value="ECO:0007669"/>
    <property type="project" value="UniProtKB-UniRule"/>
</dbReference>
<keyword evidence="3 5" id="KW-0678">Repressor</keyword>
<dbReference type="InterPro" id="IPR043519">
    <property type="entry name" value="NT_sf"/>
</dbReference>
<protein>
    <recommendedName>
        <fullName evidence="5">Ribosomal silencing factor RsfS</fullName>
    </recommendedName>
</protein>
<dbReference type="FunFam" id="3.30.460.10:FF:000015">
    <property type="entry name" value="Ribosomal silencing factor RsfS"/>
    <property type="match status" value="1"/>
</dbReference>
<dbReference type="AlphaFoldDB" id="A0A1H8NTH3"/>
<dbReference type="PANTHER" id="PTHR21043:SF0">
    <property type="entry name" value="MITOCHONDRIAL ASSEMBLY OF RIBOSOMAL LARGE SUBUNIT PROTEIN 1"/>
    <property type="match status" value="1"/>
</dbReference>
<dbReference type="Gene3D" id="3.30.460.10">
    <property type="entry name" value="Beta Polymerase, domain 2"/>
    <property type="match status" value="1"/>
</dbReference>
<sequence>MINEALLKLVVKACDDKRAQDIIALDMQSVSFVADYFVICDATNERQAQAIAREVKEQAEKNNTIVKRIEGFDKARWILIDLGDIVCHVFHQEERGYYNLEKLWGDAPIVQLALED</sequence>
<evidence type="ECO:0000256" key="3">
    <source>
        <dbReference type="ARBA" id="ARBA00022491"/>
    </source>
</evidence>
<comment type="subunit">
    <text evidence="5">Interacts with ribosomal protein uL14 (rplN).</text>
</comment>
<evidence type="ECO:0000256" key="2">
    <source>
        <dbReference type="ARBA" id="ARBA00022490"/>
    </source>
</evidence>
<dbReference type="NCBIfam" id="TIGR00090">
    <property type="entry name" value="rsfS_iojap_ybeB"/>
    <property type="match status" value="1"/>
</dbReference>
<dbReference type="OrthoDB" id="9793681at2"/>
<evidence type="ECO:0000313" key="6">
    <source>
        <dbReference type="EMBL" id="SEO32852.1"/>
    </source>
</evidence>
<keyword evidence="4 5" id="KW-0810">Translation regulation</keyword>
<dbReference type="STRING" id="872970.SAMN04488134_10697"/>
<dbReference type="InterPro" id="IPR004394">
    <property type="entry name" value="Iojap/RsfS/C7orf30"/>
</dbReference>
<dbReference type="RefSeq" id="WP_091497416.1">
    <property type="nucleotide sequence ID" value="NZ_FODJ01000006.1"/>
</dbReference>
<name>A0A1H8NTH3_9BACI</name>
<dbReference type="Pfam" id="PF02410">
    <property type="entry name" value="RsfS"/>
    <property type="match status" value="1"/>
</dbReference>
<evidence type="ECO:0000256" key="1">
    <source>
        <dbReference type="ARBA" id="ARBA00010574"/>
    </source>
</evidence>
<comment type="function">
    <text evidence="5">Functions as a ribosomal silencing factor. Interacts with ribosomal protein uL14 (rplN), blocking formation of intersubunit bridge B8. Prevents association of the 30S and 50S ribosomal subunits and the formation of functional ribosomes, thus repressing translation.</text>
</comment>
<dbReference type="GO" id="GO:0042256">
    <property type="term" value="P:cytosolic ribosome assembly"/>
    <property type="evidence" value="ECO:0007669"/>
    <property type="project" value="UniProtKB-UniRule"/>
</dbReference>
<evidence type="ECO:0000313" key="7">
    <source>
        <dbReference type="Proteomes" id="UP000199300"/>
    </source>
</evidence>
<proteinExistence type="inferred from homology"/>
<keyword evidence="2 5" id="KW-0963">Cytoplasm</keyword>
<dbReference type="GO" id="GO:0090071">
    <property type="term" value="P:negative regulation of ribosome biogenesis"/>
    <property type="evidence" value="ECO:0007669"/>
    <property type="project" value="UniProtKB-UniRule"/>
</dbReference>
<evidence type="ECO:0000256" key="5">
    <source>
        <dbReference type="HAMAP-Rule" id="MF_01477"/>
    </source>
</evidence>
<dbReference type="EMBL" id="FODJ01000006">
    <property type="protein sequence ID" value="SEO32852.1"/>
    <property type="molecule type" value="Genomic_DNA"/>
</dbReference>
<dbReference type="PANTHER" id="PTHR21043">
    <property type="entry name" value="IOJAP SUPERFAMILY ORTHOLOG"/>
    <property type="match status" value="1"/>
</dbReference>
<dbReference type="GO" id="GO:0043023">
    <property type="term" value="F:ribosomal large subunit binding"/>
    <property type="evidence" value="ECO:0007669"/>
    <property type="project" value="TreeGrafter"/>
</dbReference>